<keyword evidence="4" id="KW-0808">Transferase</keyword>
<feature type="domain" description="tRNA (adenine(58)-N(1))-methyltransferase catalytic subunit TRM61 C-terminal" evidence="9">
    <location>
        <begin position="85"/>
        <end position="198"/>
    </location>
</feature>
<evidence type="ECO:0000313" key="11">
    <source>
        <dbReference type="Proteomes" id="UP000232323"/>
    </source>
</evidence>
<keyword evidence="7" id="KW-0539">Nucleus</keyword>
<comment type="subcellular location">
    <subcellularLocation>
        <location evidence="1">Nucleus</location>
    </subcellularLocation>
</comment>
<dbReference type="GO" id="GO:0030488">
    <property type="term" value="P:tRNA methylation"/>
    <property type="evidence" value="ECO:0007669"/>
    <property type="project" value="InterPro"/>
</dbReference>
<keyword evidence="3" id="KW-0489">Methyltransferase</keyword>
<dbReference type="OrthoDB" id="1925287at2759"/>
<dbReference type="EMBL" id="BEGY01000050">
    <property type="protein sequence ID" value="GAX80228.1"/>
    <property type="molecule type" value="Genomic_DNA"/>
</dbReference>
<dbReference type="AlphaFoldDB" id="A0A250XAX0"/>
<dbReference type="GO" id="GO:0160107">
    <property type="term" value="F:tRNA (adenine(58)-N1)-methyltransferase activity"/>
    <property type="evidence" value="ECO:0007669"/>
    <property type="project" value="UniProtKB-EC"/>
</dbReference>
<dbReference type="CDD" id="cd02440">
    <property type="entry name" value="AdoMet_MTases"/>
    <property type="match status" value="1"/>
</dbReference>
<evidence type="ECO:0000259" key="9">
    <source>
        <dbReference type="Pfam" id="PF08704"/>
    </source>
</evidence>
<gene>
    <name evidence="10" type="ORF">CEUSTIGMA_g7666.t1</name>
</gene>
<keyword evidence="11" id="KW-1185">Reference proteome</keyword>
<evidence type="ECO:0000256" key="7">
    <source>
        <dbReference type="ARBA" id="ARBA00023242"/>
    </source>
</evidence>
<dbReference type="GO" id="GO:0031515">
    <property type="term" value="C:tRNA (m1A) methyltransferase complex"/>
    <property type="evidence" value="ECO:0007669"/>
    <property type="project" value="InterPro"/>
</dbReference>
<evidence type="ECO:0000256" key="1">
    <source>
        <dbReference type="ARBA" id="ARBA00004123"/>
    </source>
</evidence>
<dbReference type="GO" id="GO:0005634">
    <property type="term" value="C:nucleus"/>
    <property type="evidence" value="ECO:0007669"/>
    <property type="project" value="UniProtKB-SubCell"/>
</dbReference>
<evidence type="ECO:0000256" key="3">
    <source>
        <dbReference type="ARBA" id="ARBA00022603"/>
    </source>
</evidence>
<evidence type="ECO:0000313" key="10">
    <source>
        <dbReference type="EMBL" id="GAX80228.1"/>
    </source>
</evidence>
<dbReference type="PANTHER" id="PTHR12133">
    <property type="entry name" value="TRNA (ADENINE(58)-N(1))-METHYLTRANSFERASE"/>
    <property type="match status" value="1"/>
</dbReference>
<name>A0A250XAX0_9CHLO</name>
<comment type="caution">
    <text evidence="10">The sequence shown here is derived from an EMBL/GenBank/DDBJ whole genome shotgun (WGS) entry which is preliminary data.</text>
</comment>
<dbReference type="Gene3D" id="3.40.50.150">
    <property type="entry name" value="Vaccinia Virus protein VP39"/>
    <property type="match status" value="1"/>
</dbReference>
<dbReference type="EC" id="2.1.1.220" evidence="2"/>
<dbReference type="InterPro" id="IPR014816">
    <property type="entry name" value="tRNA_MeTrfase_Gcd14"/>
</dbReference>
<dbReference type="Pfam" id="PF08704">
    <property type="entry name" value="GCD14"/>
    <property type="match status" value="2"/>
</dbReference>
<evidence type="ECO:0000256" key="5">
    <source>
        <dbReference type="ARBA" id="ARBA00022691"/>
    </source>
</evidence>
<keyword evidence="6" id="KW-0819">tRNA processing</keyword>
<reference evidence="10 11" key="1">
    <citation type="submission" date="2017-08" db="EMBL/GenBank/DDBJ databases">
        <title>Acidophilic green algal genome provides insights into adaptation to an acidic environment.</title>
        <authorList>
            <person name="Hirooka S."/>
            <person name="Hirose Y."/>
            <person name="Kanesaki Y."/>
            <person name="Higuchi S."/>
            <person name="Fujiwara T."/>
            <person name="Onuma R."/>
            <person name="Era A."/>
            <person name="Ohbayashi R."/>
            <person name="Uzuka A."/>
            <person name="Nozaki H."/>
            <person name="Yoshikawa H."/>
            <person name="Miyagishima S.Y."/>
        </authorList>
    </citation>
    <scope>NUCLEOTIDE SEQUENCE [LARGE SCALE GENOMIC DNA]</scope>
    <source>
        <strain evidence="10 11">NIES-2499</strain>
    </source>
</reference>
<dbReference type="PROSITE" id="PS51620">
    <property type="entry name" value="SAM_TRM61"/>
    <property type="match status" value="1"/>
</dbReference>
<evidence type="ECO:0000256" key="8">
    <source>
        <dbReference type="SAM" id="MobiDB-lite"/>
    </source>
</evidence>
<sequence length="491" mass="54049">MYAIFRDGGQGVANTADSGAARSLSVSDRNIRTGDLVIVYESPQAMKAVTITENGRYDNRFGNFAMKDWIGKPYGSKVYGKGGKGWVTLLEPTPELWTLVLRHRTQILYIADISMICFNLELKPGHVVLESGTGSASLTHSLARAVAPGGHVYTYEFHKERADEARKELEAHRLQLVVTVTHRDIMALGFPVLNTASAVKGQPVISAAPPLSSTAMEVLAASAPEVMRLEDEGATVNPCNEVVSEADAAAQLSIYHDGNVDAIFLDLPGPWKVVENAARCLKPNGRFCSFSPCIEQVQRTSEELRRHGFTDMHTVEVLLREYEVSAERLYECSRSTGRDVTVHEPGSLQLRNISNADENTLLLQDEAAPLQERENLKEEQDHAGSYDDAKMTPRIRNHIDSPRGVEVDTASKADSQSHKRRRTEEHGHDDEAASCLEAHGPAHVNLKATRGPKAALEDTKTLSFHTTSVLCRPCVKARGHTGYLIFARKFV</sequence>
<protein>
    <recommendedName>
        <fullName evidence="2">tRNA (adenine(58)-N(1))-methyltransferase</fullName>
        <ecNumber evidence="2">2.1.1.220</ecNumber>
    </recommendedName>
</protein>
<dbReference type="STRING" id="1157962.A0A250XAX0"/>
<dbReference type="InterPro" id="IPR049470">
    <property type="entry name" value="TRM61_C"/>
</dbReference>
<evidence type="ECO:0000256" key="2">
    <source>
        <dbReference type="ARBA" id="ARBA00012796"/>
    </source>
</evidence>
<feature type="region of interest" description="Disordered" evidence="8">
    <location>
        <begin position="373"/>
        <end position="431"/>
    </location>
</feature>
<accession>A0A250XAX0</accession>
<dbReference type="PANTHER" id="PTHR12133:SF2">
    <property type="entry name" value="TRNA (ADENINE(58)-N(1))-METHYLTRANSFERASE CATALYTIC SUBUNIT TRMT61A"/>
    <property type="match status" value="1"/>
</dbReference>
<feature type="domain" description="tRNA (adenine(58)-N(1))-methyltransferase catalytic subunit TRM61 C-terminal" evidence="9">
    <location>
        <begin position="257"/>
        <end position="367"/>
    </location>
</feature>
<dbReference type="Proteomes" id="UP000232323">
    <property type="component" value="Unassembled WGS sequence"/>
</dbReference>
<dbReference type="SUPFAM" id="SSF53335">
    <property type="entry name" value="S-adenosyl-L-methionine-dependent methyltransferases"/>
    <property type="match status" value="1"/>
</dbReference>
<organism evidence="10 11">
    <name type="scientific">Chlamydomonas eustigma</name>
    <dbReference type="NCBI Taxonomy" id="1157962"/>
    <lineage>
        <taxon>Eukaryota</taxon>
        <taxon>Viridiplantae</taxon>
        <taxon>Chlorophyta</taxon>
        <taxon>core chlorophytes</taxon>
        <taxon>Chlorophyceae</taxon>
        <taxon>CS clade</taxon>
        <taxon>Chlamydomonadales</taxon>
        <taxon>Chlamydomonadaceae</taxon>
        <taxon>Chlamydomonas</taxon>
    </lineage>
</organism>
<keyword evidence="5" id="KW-0949">S-adenosyl-L-methionine</keyword>
<evidence type="ECO:0000256" key="6">
    <source>
        <dbReference type="ARBA" id="ARBA00022694"/>
    </source>
</evidence>
<evidence type="ECO:0000256" key="4">
    <source>
        <dbReference type="ARBA" id="ARBA00022679"/>
    </source>
</evidence>
<dbReference type="Gene3D" id="3.10.330.20">
    <property type="match status" value="1"/>
</dbReference>
<dbReference type="InterPro" id="IPR029063">
    <property type="entry name" value="SAM-dependent_MTases_sf"/>
</dbReference>
<proteinExistence type="predicted"/>